<dbReference type="Proteomes" id="UP000092616">
    <property type="component" value="Unassembled WGS sequence"/>
</dbReference>
<reference evidence="2 3" key="1">
    <citation type="submission" date="2016-06" db="EMBL/GenBank/DDBJ databases">
        <title>Draft genome of Moraxella atlantae CCUG 59586.</title>
        <authorList>
            <person name="Salva-Serra F."/>
            <person name="Engstrom-Jakobsson H."/>
            <person name="Thorell K."/>
            <person name="Gonzales-Siles L."/>
            <person name="Karlsson R."/>
            <person name="Boulund F."/>
            <person name="Engstrand L."/>
            <person name="Kristiansson E."/>
            <person name="Moore E."/>
        </authorList>
    </citation>
    <scope>NUCLEOTIDE SEQUENCE [LARGE SCALE GENOMIC DNA]</scope>
    <source>
        <strain evidence="2 3">CCUG 59586</strain>
    </source>
</reference>
<dbReference type="AlphaFoldDB" id="A0A1B8QCW3"/>
<evidence type="ECO:0000313" key="3">
    <source>
        <dbReference type="Proteomes" id="UP000092616"/>
    </source>
</evidence>
<name>A0A1B8QCW3_9GAMM</name>
<feature type="region of interest" description="Disordered" evidence="1">
    <location>
        <begin position="78"/>
        <end position="97"/>
    </location>
</feature>
<organism evidence="2 3">
    <name type="scientific">Faucicola atlantae</name>
    <dbReference type="NCBI Taxonomy" id="34059"/>
    <lineage>
        <taxon>Bacteria</taxon>
        <taxon>Pseudomonadati</taxon>
        <taxon>Pseudomonadota</taxon>
        <taxon>Gammaproteobacteria</taxon>
        <taxon>Moraxellales</taxon>
        <taxon>Moraxellaceae</taxon>
        <taxon>Faucicola</taxon>
    </lineage>
</organism>
<dbReference type="RefSeq" id="WP_067337557.1">
    <property type="nucleotide sequence ID" value="NZ_LZNA01000042.1"/>
</dbReference>
<evidence type="ECO:0000256" key="1">
    <source>
        <dbReference type="SAM" id="MobiDB-lite"/>
    </source>
</evidence>
<keyword evidence="3" id="KW-1185">Reference proteome</keyword>
<accession>A0A1B8QCW3</accession>
<evidence type="ECO:0000313" key="2">
    <source>
        <dbReference type="EMBL" id="OBX79153.1"/>
    </source>
</evidence>
<protein>
    <submittedName>
        <fullName evidence="2">Uncharacterized protein</fullName>
    </submittedName>
</protein>
<proteinExistence type="predicted"/>
<comment type="caution">
    <text evidence="2">The sequence shown here is derived from an EMBL/GenBank/DDBJ whole genome shotgun (WGS) entry which is preliminary data.</text>
</comment>
<gene>
    <name evidence="2" type="ORF">A9306_09075</name>
</gene>
<dbReference type="EMBL" id="LZNA01000042">
    <property type="protein sequence ID" value="OBX79153.1"/>
    <property type="molecule type" value="Genomic_DNA"/>
</dbReference>
<sequence length="97" mass="10817">MNPNSKKIKDNFIKLSLDHYDYQILLAHAQKAGVEVASLARQLAMSKLHEIMFNDQPIAMILPSRGVVEFPLSAVFATDKPQSNNHNNNPSQLSMAI</sequence>